<dbReference type="EMBL" id="CM018044">
    <property type="protein sequence ID" value="KAA8529360.1"/>
    <property type="molecule type" value="Genomic_DNA"/>
</dbReference>
<protein>
    <submittedName>
        <fullName evidence="1">Uncharacterized protein</fullName>
    </submittedName>
</protein>
<evidence type="ECO:0000313" key="2">
    <source>
        <dbReference type="Proteomes" id="UP000325577"/>
    </source>
</evidence>
<keyword evidence="2" id="KW-1185">Reference proteome</keyword>
<name>A0A5J5AFI5_9ASTE</name>
<reference evidence="1 2" key="1">
    <citation type="submission" date="2019-09" db="EMBL/GenBank/DDBJ databases">
        <title>A chromosome-level genome assembly of the Chinese tupelo Nyssa sinensis.</title>
        <authorList>
            <person name="Yang X."/>
            <person name="Kang M."/>
            <person name="Yang Y."/>
            <person name="Xiong H."/>
            <person name="Wang M."/>
            <person name="Zhang Z."/>
            <person name="Wang Z."/>
            <person name="Wu H."/>
            <person name="Ma T."/>
            <person name="Liu J."/>
            <person name="Xi Z."/>
        </authorList>
    </citation>
    <scope>NUCLEOTIDE SEQUENCE [LARGE SCALE GENOMIC DNA]</scope>
    <source>
        <strain evidence="1">J267</strain>
        <tissue evidence="1">Leaf</tissue>
    </source>
</reference>
<proteinExistence type="predicted"/>
<evidence type="ECO:0000313" key="1">
    <source>
        <dbReference type="EMBL" id="KAA8529360.1"/>
    </source>
</evidence>
<sequence>MMMMRWEILLVVKGTILDESDTNSRHLESRRLSASLLLRLICSTRATTYHDDDRQRLEHNSADPCRQAVADFTENYSSATIVVAVSATIAVGQQRPTNLIELIAILPKLVLFLETQE</sequence>
<organism evidence="1 2">
    <name type="scientific">Nyssa sinensis</name>
    <dbReference type="NCBI Taxonomy" id="561372"/>
    <lineage>
        <taxon>Eukaryota</taxon>
        <taxon>Viridiplantae</taxon>
        <taxon>Streptophyta</taxon>
        <taxon>Embryophyta</taxon>
        <taxon>Tracheophyta</taxon>
        <taxon>Spermatophyta</taxon>
        <taxon>Magnoliopsida</taxon>
        <taxon>eudicotyledons</taxon>
        <taxon>Gunneridae</taxon>
        <taxon>Pentapetalae</taxon>
        <taxon>asterids</taxon>
        <taxon>Cornales</taxon>
        <taxon>Nyssaceae</taxon>
        <taxon>Nyssa</taxon>
    </lineage>
</organism>
<gene>
    <name evidence="1" type="ORF">F0562_033841</name>
</gene>
<accession>A0A5J5AFI5</accession>
<dbReference type="AlphaFoldDB" id="A0A5J5AFI5"/>
<dbReference type="Proteomes" id="UP000325577">
    <property type="component" value="Linkage Group LG20"/>
</dbReference>